<dbReference type="PANTHER" id="PTHR19965:SF35">
    <property type="entry name" value="RNA ANNEALING PROTEIN YRA1"/>
    <property type="match status" value="1"/>
</dbReference>
<feature type="region of interest" description="Disordered" evidence="3">
    <location>
        <begin position="24"/>
        <end position="63"/>
    </location>
</feature>
<dbReference type="AlphaFoldDB" id="U6GND4"/>
<dbReference type="InterPro" id="IPR000504">
    <property type="entry name" value="RRM_dom"/>
</dbReference>
<evidence type="ECO:0000259" key="4">
    <source>
        <dbReference type="PROSITE" id="PS50102"/>
    </source>
</evidence>
<dbReference type="GO" id="GO:0005634">
    <property type="term" value="C:nucleus"/>
    <property type="evidence" value="ECO:0007669"/>
    <property type="project" value="TreeGrafter"/>
</dbReference>
<evidence type="ECO:0000313" key="5">
    <source>
        <dbReference type="EMBL" id="CDI80109.1"/>
    </source>
</evidence>
<evidence type="ECO:0000256" key="2">
    <source>
        <dbReference type="PROSITE-ProRule" id="PRU00176"/>
    </source>
</evidence>
<reference evidence="5" key="2">
    <citation type="submission" date="2013-10" db="EMBL/GenBank/DDBJ databases">
        <authorList>
            <person name="Aslett M."/>
        </authorList>
    </citation>
    <scope>NUCLEOTIDE SEQUENCE</scope>
    <source>
        <strain evidence="5">Houghton</strain>
    </source>
</reference>
<gene>
    <name evidence="5" type="ORF">EAH_00049120</name>
</gene>
<accession>U6GND4</accession>
<dbReference type="GO" id="GO:0006406">
    <property type="term" value="P:mRNA export from nucleus"/>
    <property type="evidence" value="ECO:0007669"/>
    <property type="project" value="TreeGrafter"/>
</dbReference>
<name>U6GND4_EIMAC</name>
<reference evidence="5" key="1">
    <citation type="submission" date="2013-10" db="EMBL/GenBank/DDBJ databases">
        <title>Genomic analysis of the causative agents of coccidiosis in chickens.</title>
        <authorList>
            <person name="Reid A.J."/>
            <person name="Blake D."/>
            <person name="Billington K."/>
            <person name="Browne H."/>
            <person name="Dunn M."/>
            <person name="Hung S."/>
            <person name="Kawahara F."/>
            <person name="Miranda-Saavedra D."/>
            <person name="Mourier T."/>
            <person name="Nagra H."/>
            <person name="Otto T.D."/>
            <person name="Rawlings N."/>
            <person name="Sanchez A."/>
            <person name="Sanders M."/>
            <person name="Subramaniam C."/>
            <person name="Tay Y."/>
            <person name="Dear P."/>
            <person name="Doerig C."/>
            <person name="Gruber A."/>
            <person name="Parkinson J."/>
            <person name="Shirley M."/>
            <person name="Wan K.L."/>
            <person name="Berriman M."/>
            <person name="Tomley F."/>
            <person name="Pain A."/>
        </authorList>
    </citation>
    <scope>NUCLEOTIDE SEQUENCE</scope>
    <source>
        <strain evidence="5">Houghton</strain>
    </source>
</reference>
<dbReference type="Gene3D" id="3.30.70.330">
    <property type="match status" value="2"/>
</dbReference>
<keyword evidence="1 2" id="KW-0694">RNA-binding</keyword>
<dbReference type="VEuPathDB" id="ToxoDB:EAH_00049120"/>
<feature type="domain" description="RRM" evidence="4">
    <location>
        <begin position="88"/>
        <end position="163"/>
    </location>
</feature>
<sequence>MADRHSDSVKEKLSLSLDEIIALNNKQQKQQQQQQQQKQQKQQQQGSPQPAAGGPQRRRRNNSAAAAPFTNRGFAHPYQHNGVPAVGYSVKVIGLPTGLPWPRVEGMVRRSFGHCGGIIAVVPRRDGEAWIQFDDVSACRIALSDMQNAKVGGQSIVVERGNRVSTGVWGLGESSSRSSFAAYSSSAAAAAAAYSNPWRSLPLPSPFDSEHVSPMQPLPPSGATVIVSNVPLELTPEEISGAFACVGEVVGCELLLNSSGVHTGRVAVAFVKRAQALEAVRRFDGGDLNGKVIRVFLE</sequence>
<dbReference type="CDD" id="cd00590">
    <property type="entry name" value="RRM_SF"/>
    <property type="match status" value="2"/>
</dbReference>
<protein>
    <submittedName>
        <fullName evidence="5">RNA binding protein, putative</fullName>
    </submittedName>
</protein>
<feature type="compositionally biased region" description="Low complexity" evidence="3">
    <location>
        <begin position="26"/>
        <end position="45"/>
    </location>
</feature>
<organism evidence="5 6">
    <name type="scientific">Eimeria acervulina</name>
    <name type="common">Coccidian parasite</name>
    <dbReference type="NCBI Taxonomy" id="5801"/>
    <lineage>
        <taxon>Eukaryota</taxon>
        <taxon>Sar</taxon>
        <taxon>Alveolata</taxon>
        <taxon>Apicomplexa</taxon>
        <taxon>Conoidasida</taxon>
        <taxon>Coccidia</taxon>
        <taxon>Eucoccidiorida</taxon>
        <taxon>Eimeriorina</taxon>
        <taxon>Eimeriidae</taxon>
        <taxon>Eimeria</taxon>
    </lineage>
</organism>
<dbReference type="PANTHER" id="PTHR19965">
    <property type="entry name" value="RNA AND EXPORT FACTOR BINDING PROTEIN"/>
    <property type="match status" value="1"/>
</dbReference>
<dbReference type="Proteomes" id="UP000018050">
    <property type="component" value="Unassembled WGS sequence"/>
</dbReference>
<dbReference type="InterPro" id="IPR051229">
    <property type="entry name" value="ALYREF_mRNA_export"/>
</dbReference>
<dbReference type="GO" id="GO:0003729">
    <property type="term" value="F:mRNA binding"/>
    <property type="evidence" value="ECO:0007669"/>
    <property type="project" value="TreeGrafter"/>
</dbReference>
<dbReference type="OrthoDB" id="347270at2759"/>
<dbReference type="SMART" id="SM00360">
    <property type="entry name" value="RRM"/>
    <property type="match status" value="2"/>
</dbReference>
<feature type="domain" description="RRM" evidence="4">
    <location>
        <begin position="223"/>
        <end position="298"/>
    </location>
</feature>
<dbReference type="OMA" id="FDDVSAC"/>
<dbReference type="InterPro" id="IPR035979">
    <property type="entry name" value="RBD_domain_sf"/>
</dbReference>
<evidence type="ECO:0000256" key="1">
    <source>
        <dbReference type="ARBA" id="ARBA00022884"/>
    </source>
</evidence>
<keyword evidence="6" id="KW-1185">Reference proteome</keyword>
<evidence type="ECO:0000313" key="6">
    <source>
        <dbReference type="Proteomes" id="UP000018050"/>
    </source>
</evidence>
<dbReference type="InterPro" id="IPR012677">
    <property type="entry name" value="Nucleotide-bd_a/b_plait_sf"/>
</dbReference>
<dbReference type="RefSeq" id="XP_013249885.1">
    <property type="nucleotide sequence ID" value="XM_013394431.1"/>
</dbReference>
<evidence type="ECO:0000256" key="3">
    <source>
        <dbReference type="SAM" id="MobiDB-lite"/>
    </source>
</evidence>
<proteinExistence type="predicted"/>
<dbReference type="GeneID" id="25272982"/>
<dbReference type="SUPFAM" id="SSF54928">
    <property type="entry name" value="RNA-binding domain, RBD"/>
    <property type="match status" value="1"/>
</dbReference>
<dbReference type="PROSITE" id="PS50102">
    <property type="entry name" value="RRM"/>
    <property type="match status" value="2"/>
</dbReference>
<dbReference type="Pfam" id="PF00076">
    <property type="entry name" value="RRM_1"/>
    <property type="match status" value="1"/>
</dbReference>
<dbReference type="EMBL" id="HG671143">
    <property type="protein sequence ID" value="CDI80109.1"/>
    <property type="molecule type" value="Genomic_DNA"/>
</dbReference>